<evidence type="ECO:0000256" key="1">
    <source>
        <dbReference type="SAM" id="Phobius"/>
    </source>
</evidence>
<dbReference type="Pfam" id="PF20059">
    <property type="entry name" value="DUF6458"/>
    <property type="match status" value="1"/>
</dbReference>
<reference evidence="3 4" key="1">
    <citation type="submission" date="2023-07" db="EMBL/GenBank/DDBJ databases">
        <title>Sequencing the genomes of 1000 actinobacteria strains.</title>
        <authorList>
            <person name="Klenk H.-P."/>
        </authorList>
    </citation>
    <scope>NUCLEOTIDE SEQUENCE [LARGE SCALE GENOMIC DNA]</scope>
    <source>
        <strain evidence="3 4">DSM 19426</strain>
    </source>
</reference>
<keyword evidence="1" id="KW-0812">Transmembrane</keyword>
<organism evidence="3 4">
    <name type="scientific">Nocardioides marmoribigeumensis</name>
    <dbReference type="NCBI Taxonomy" id="433649"/>
    <lineage>
        <taxon>Bacteria</taxon>
        <taxon>Bacillati</taxon>
        <taxon>Actinomycetota</taxon>
        <taxon>Actinomycetes</taxon>
        <taxon>Propionibacteriales</taxon>
        <taxon>Nocardioidaceae</taxon>
        <taxon>Nocardioides</taxon>
    </lineage>
</organism>
<dbReference type="InterPro" id="IPR045597">
    <property type="entry name" value="DUF6458"/>
</dbReference>
<dbReference type="EMBL" id="JAVDYG010000001">
    <property type="protein sequence ID" value="MDR7362096.1"/>
    <property type="molecule type" value="Genomic_DNA"/>
</dbReference>
<comment type="caution">
    <text evidence="3">The sequence shown here is derived from an EMBL/GenBank/DDBJ whole genome shotgun (WGS) entry which is preliminary data.</text>
</comment>
<keyword evidence="1" id="KW-0472">Membrane</keyword>
<protein>
    <recommendedName>
        <fullName evidence="2">DUF6458 domain-containing protein</fullName>
    </recommendedName>
</protein>
<feature type="transmembrane region" description="Helical" evidence="1">
    <location>
        <begin position="7"/>
        <end position="26"/>
    </location>
</feature>
<accession>A0ABU2BV13</accession>
<name>A0ABU2BV13_9ACTN</name>
<evidence type="ECO:0000313" key="3">
    <source>
        <dbReference type="EMBL" id="MDR7362096.1"/>
    </source>
</evidence>
<feature type="domain" description="DUF6458" evidence="2">
    <location>
        <begin position="1"/>
        <end position="61"/>
    </location>
</feature>
<evidence type="ECO:0000259" key="2">
    <source>
        <dbReference type="Pfam" id="PF20059"/>
    </source>
</evidence>
<feature type="transmembrane region" description="Helical" evidence="1">
    <location>
        <begin position="32"/>
        <end position="50"/>
    </location>
</feature>
<gene>
    <name evidence="3" type="ORF">J2S63_001649</name>
</gene>
<proteinExistence type="predicted"/>
<dbReference type="Proteomes" id="UP001183648">
    <property type="component" value="Unassembled WGS sequence"/>
</dbReference>
<keyword evidence="4" id="KW-1185">Reference proteome</keyword>
<dbReference type="RefSeq" id="WP_310301135.1">
    <property type="nucleotide sequence ID" value="NZ_BAAAPS010000008.1"/>
</dbReference>
<keyword evidence="1" id="KW-1133">Transmembrane helix</keyword>
<sequence length="66" mass="6900">MGIGVGIFLAVVGLVLMFAVDVNIPGIEDNTLGLILLLAGIAGIVLGMIATRNANRTRTVEERHIS</sequence>
<evidence type="ECO:0000313" key="4">
    <source>
        <dbReference type="Proteomes" id="UP001183648"/>
    </source>
</evidence>